<dbReference type="EMBL" id="JAUEPT010000006">
    <property type="protein sequence ID" value="KAK0451066.1"/>
    <property type="molecule type" value="Genomic_DNA"/>
</dbReference>
<dbReference type="Gene3D" id="3.80.10.10">
    <property type="entry name" value="Ribonuclease Inhibitor"/>
    <property type="match status" value="1"/>
</dbReference>
<evidence type="ECO:0000313" key="2">
    <source>
        <dbReference type="EMBL" id="KAK0451066.1"/>
    </source>
</evidence>
<dbReference type="InterPro" id="IPR032675">
    <property type="entry name" value="LRR_dom_sf"/>
</dbReference>
<gene>
    <name evidence="2" type="ORF">EV421DRAFT_1985478</name>
</gene>
<dbReference type="Proteomes" id="UP001175226">
    <property type="component" value="Unassembled WGS sequence"/>
</dbReference>
<evidence type="ECO:0000259" key="1">
    <source>
        <dbReference type="PROSITE" id="PS50181"/>
    </source>
</evidence>
<reference evidence="2" key="1">
    <citation type="submission" date="2023-06" db="EMBL/GenBank/DDBJ databases">
        <authorList>
            <consortium name="Lawrence Berkeley National Laboratory"/>
            <person name="Ahrendt S."/>
            <person name="Sahu N."/>
            <person name="Indic B."/>
            <person name="Wong-Bajracharya J."/>
            <person name="Merenyi Z."/>
            <person name="Ke H.-M."/>
            <person name="Monk M."/>
            <person name="Kocsube S."/>
            <person name="Drula E."/>
            <person name="Lipzen A."/>
            <person name="Balint B."/>
            <person name="Henrissat B."/>
            <person name="Andreopoulos B."/>
            <person name="Martin F.M."/>
            <person name="Harder C.B."/>
            <person name="Rigling D."/>
            <person name="Ford K.L."/>
            <person name="Foster G.D."/>
            <person name="Pangilinan J."/>
            <person name="Papanicolaou A."/>
            <person name="Barry K."/>
            <person name="LaButti K."/>
            <person name="Viragh M."/>
            <person name="Koriabine M."/>
            <person name="Yan M."/>
            <person name="Riley R."/>
            <person name="Champramary S."/>
            <person name="Plett K.L."/>
            <person name="Tsai I.J."/>
            <person name="Slot J."/>
            <person name="Sipos G."/>
            <person name="Plett J."/>
            <person name="Nagy L.G."/>
            <person name="Grigoriev I.V."/>
        </authorList>
    </citation>
    <scope>NUCLEOTIDE SEQUENCE</scope>
    <source>
        <strain evidence="2">FPL87.14</strain>
    </source>
</reference>
<keyword evidence="3" id="KW-1185">Reference proteome</keyword>
<dbReference type="AlphaFoldDB" id="A0AA39MXY3"/>
<dbReference type="SUPFAM" id="SSF81383">
    <property type="entry name" value="F-box domain"/>
    <property type="match status" value="1"/>
</dbReference>
<feature type="domain" description="F-box" evidence="1">
    <location>
        <begin position="52"/>
        <end position="97"/>
    </location>
</feature>
<sequence length="620" mass="70427">MPIFSTENIHRSTSNGSLWDQKVWRRGTIMLGGTSSAKTSFDIPRPIVGGSDTVVSRLPATVWWKILAELSHEDIKSMTLLCSIFRSLCQPLLFRKLVLHPYYTSLADRGFMYLHRRRWMKQSEFFLLPHIAPVIEECYIVPRSCRCRDGKQKRATMDDIVDSIFNILPNFVKLEKLVCHQVDLTSKRMIGLRVLSLKSITLDSCYRRGRISDIVPMPLDTVVLYNSVPPRGSHIDPSFLSLFLHSPYLKKLVAGPTDDILVAMILHPKPFRHLAELEVSIDCIVSNNNIVAALNRCPELTKLTLRPCHKPVPKHGLVAFPNHIVQRLQFYRGPHVCLPVFANDRRLKTIDISFVCSPESLKKTFDRIKQPGRDHVESLTVRISHNPPSSALLHHIHVSFPRLRILNIKHAACSKMDWLTLLDGEQHCCIQTLRFGINIGDPYLTWNTPLQQTREATTAFICLYPSLIRTYPSLQMAQIVYNISGASLVWRNPSPGTSTALDLKDVRVEVDSNKPESRGWYKLWYTANGSYEHTRDLVDPCGTMEGKDIYGSFVETGVDTVASRMCSRLFHPRNPVLHRTTNPDDLQGHVDTGTDRLQVKIYGFALVGECRQIEYELGGG</sequence>
<dbReference type="InterPro" id="IPR036047">
    <property type="entry name" value="F-box-like_dom_sf"/>
</dbReference>
<proteinExistence type="predicted"/>
<protein>
    <recommendedName>
        <fullName evidence="1">F-box domain-containing protein</fullName>
    </recommendedName>
</protein>
<organism evidence="2 3">
    <name type="scientific">Armillaria borealis</name>
    <dbReference type="NCBI Taxonomy" id="47425"/>
    <lineage>
        <taxon>Eukaryota</taxon>
        <taxon>Fungi</taxon>
        <taxon>Dikarya</taxon>
        <taxon>Basidiomycota</taxon>
        <taxon>Agaricomycotina</taxon>
        <taxon>Agaricomycetes</taxon>
        <taxon>Agaricomycetidae</taxon>
        <taxon>Agaricales</taxon>
        <taxon>Marasmiineae</taxon>
        <taxon>Physalacriaceae</taxon>
        <taxon>Armillaria</taxon>
    </lineage>
</organism>
<name>A0AA39MXY3_9AGAR</name>
<dbReference type="SUPFAM" id="SSF52047">
    <property type="entry name" value="RNI-like"/>
    <property type="match status" value="1"/>
</dbReference>
<evidence type="ECO:0000313" key="3">
    <source>
        <dbReference type="Proteomes" id="UP001175226"/>
    </source>
</evidence>
<dbReference type="PROSITE" id="PS50181">
    <property type="entry name" value="FBOX"/>
    <property type="match status" value="1"/>
</dbReference>
<accession>A0AA39MXY3</accession>
<dbReference type="InterPro" id="IPR001810">
    <property type="entry name" value="F-box_dom"/>
</dbReference>
<comment type="caution">
    <text evidence="2">The sequence shown here is derived from an EMBL/GenBank/DDBJ whole genome shotgun (WGS) entry which is preliminary data.</text>
</comment>